<keyword evidence="6" id="KW-0862">Zinc</keyword>
<comment type="cofactor">
    <cofactor evidence="1">
        <name>Zn(2+)</name>
        <dbReference type="ChEBI" id="CHEBI:29105"/>
    </cofactor>
</comment>
<keyword evidence="4" id="KW-0479">Metal-binding</keyword>
<proteinExistence type="inferred from homology"/>
<dbReference type="GO" id="GO:0005615">
    <property type="term" value="C:extracellular space"/>
    <property type="evidence" value="ECO:0007669"/>
    <property type="project" value="TreeGrafter"/>
</dbReference>
<evidence type="ECO:0000256" key="5">
    <source>
        <dbReference type="ARBA" id="ARBA00022801"/>
    </source>
</evidence>
<dbReference type="InterPro" id="IPR000834">
    <property type="entry name" value="Peptidase_M14"/>
</dbReference>
<dbReference type="GO" id="GO:0008270">
    <property type="term" value="F:zinc ion binding"/>
    <property type="evidence" value="ECO:0007669"/>
    <property type="project" value="InterPro"/>
</dbReference>
<comment type="caution">
    <text evidence="10">The sequence shown here is derived from an EMBL/GenBank/DDBJ whole genome shotgun (WGS) entry which is preliminary data.</text>
</comment>
<dbReference type="EMBL" id="DTHS01000025">
    <property type="protein sequence ID" value="HHR48803.1"/>
    <property type="molecule type" value="Genomic_DNA"/>
</dbReference>
<evidence type="ECO:0000256" key="1">
    <source>
        <dbReference type="ARBA" id="ARBA00001947"/>
    </source>
</evidence>
<protein>
    <recommendedName>
        <fullName evidence="9">Peptidase M14 domain-containing protein</fullName>
    </recommendedName>
</protein>
<dbReference type="PROSITE" id="PS52035">
    <property type="entry name" value="PEPTIDASE_M14"/>
    <property type="match status" value="1"/>
</dbReference>
<evidence type="ECO:0000313" key="10">
    <source>
        <dbReference type="EMBL" id="HHR48803.1"/>
    </source>
</evidence>
<dbReference type="Pfam" id="PF00246">
    <property type="entry name" value="Peptidase_M14"/>
    <property type="match status" value="1"/>
</dbReference>
<dbReference type="GO" id="GO:0004181">
    <property type="term" value="F:metallocarboxypeptidase activity"/>
    <property type="evidence" value="ECO:0007669"/>
    <property type="project" value="InterPro"/>
</dbReference>
<keyword evidence="7" id="KW-0482">Metalloprotease</keyword>
<dbReference type="InterPro" id="IPR057246">
    <property type="entry name" value="CARBOXYPEPT_ZN_1"/>
</dbReference>
<evidence type="ECO:0000256" key="6">
    <source>
        <dbReference type="ARBA" id="ARBA00022833"/>
    </source>
</evidence>
<dbReference type="SUPFAM" id="SSF53187">
    <property type="entry name" value="Zn-dependent exopeptidases"/>
    <property type="match status" value="1"/>
</dbReference>
<evidence type="ECO:0000256" key="7">
    <source>
        <dbReference type="ARBA" id="ARBA00023049"/>
    </source>
</evidence>
<feature type="active site" description="Proton donor/acceptor" evidence="8">
    <location>
        <position position="321"/>
    </location>
</feature>
<dbReference type="InterPro" id="IPR008969">
    <property type="entry name" value="CarboxyPept-like_regulatory"/>
</dbReference>
<name>A0A7V6CN35_UNCW3</name>
<dbReference type="Gene3D" id="3.40.630.10">
    <property type="entry name" value="Zn peptidases"/>
    <property type="match status" value="1"/>
</dbReference>
<sequence length="973" mass="110976">MRKLVVLFFLFLIINGKEYYHLVKIKNVSFEKILDFDKKGFVINSYENGNLVCEVPIGKEKEISQMGYAYEILIPNVTLYYEKNFADARYNTYQEFLDTLHILAINFPHITKLETIGNTVQNRPMVVLKITDNPDSEEYEPEILIEGATHGDEKIGAEAAFGIIRYLVLNYGVDPLVTAIVNNREIWISPVVNPDGHVSNSRYNANGVDLNRDYGYAWDTGWGSPDAFSQPETRAFRNLSARGHFSHWTSYHAGTLCISCPWSYSPFPIPDSSLVIGTFAREYSNFTRYPYGQGYHVMYEIHGCSKDYAYGVYGAISWSTEICNIKTPPADSIEPITNRELSAMMNLIRKIRIGIEGVIKDSITNQPIKALIFVDNFWPVSSDSVDGYFMRPLLAGNHTLKIIAPGYQTKIIPNINSPADTALFLEIKLLPEENPQYFGFSTVMLRHRDNNIISTFSHLALGYPDNQRISLGINGWIVLDMEKLIFNRPGIDFIVYENDNDPEGYYVYCAQNWNGPFYLCGCDTGTAGFDLSNCGLNWARYIKIVDDGDGSSSPTAGFDLDAISASSSMGPIITLTSLAIVDSPPNGNGNGRAEPNEYVNILFRLRNMGNETAESLYTILRTNDTFVTIIDSITFVGNLEPNQETNFLDPLIFISPNTPPRWESNFKLIMVGLNYLDSLNFTVRTGGGTATCPLPDNQYIYWAYDNSCSTYTECPRYEWIELRNVGRRLPITADDQTIRIPWPFPFYYYGIRYFDSLSICSNGWLTPYRTTSTVYNNQPLPDPTSTNPNAMICPNWDDLYPPYGNGIWFLYDSLNHRLIIEWDSVHYFSPNTQWEKFQIIIYDTTVAGPNNYNKIVFQYKTANYFQSSTIGIEDHTNTIGINYPANGIIRERAIRFTNIWPHVSLFDVAKNKKKNSYPTIIFSFDKLNLKDKKEKVIFFVNGLKVNDWERLPKGVYFIYDKKLKKGLKVIKIR</sequence>
<dbReference type="PANTHER" id="PTHR11705:SF143">
    <property type="entry name" value="SLL0236 PROTEIN"/>
    <property type="match status" value="1"/>
</dbReference>
<dbReference type="GO" id="GO:0006508">
    <property type="term" value="P:proteolysis"/>
    <property type="evidence" value="ECO:0007669"/>
    <property type="project" value="UniProtKB-KW"/>
</dbReference>
<dbReference type="SMART" id="SM00631">
    <property type="entry name" value="Zn_pept"/>
    <property type="match status" value="1"/>
</dbReference>
<dbReference type="PROSITE" id="PS00132">
    <property type="entry name" value="CARBOXYPEPT_ZN_1"/>
    <property type="match status" value="1"/>
</dbReference>
<dbReference type="Gene3D" id="2.60.40.1120">
    <property type="entry name" value="Carboxypeptidase-like, regulatory domain"/>
    <property type="match status" value="1"/>
</dbReference>
<evidence type="ECO:0000259" key="9">
    <source>
        <dbReference type="PROSITE" id="PS52035"/>
    </source>
</evidence>
<evidence type="ECO:0000256" key="4">
    <source>
        <dbReference type="ARBA" id="ARBA00022723"/>
    </source>
</evidence>
<evidence type="ECO:0000256" key="2">
    <source>
        <dbReference type="ARBA" id="ARBA00005988"/>
    </source>
</evidence>
<dbReference type="PANTHER" id="PTHR11705">
    <property type="entry name" value="PROTEASE FAMILY M14 CARBOXYPEPTIDASE A,B"/>
    <property type="match status" value="1"/>
</dbReference>
<evidence type="ECO:0000256" key="8">
    <source>
        <dbReference type="PROSITE-ProRule" id="PRU01379"/>
    </source>
</evidence>
<accession>A0A7V6CN35</accession>
<dbReference type="AlphaFoldDB" id="A0A7V6CN35"/>
<comment type="similarity">
    <text evidence="2 8">Belongs to the peptidase M14 family.</text>
</comment>
<organism evidence="10">
    <name type="scientific">candidate division WOR-3 bacterium</name>
    <dbReference type="NCBI Taxonomy" id="2052148"/>
    <lineage>
        <taxon>Bacteria</taxon>
        <taxon>Bacteria division WOR-3</taxon>
    </lineage>
</organism>
<evidence type="ECO:0000256" key="3">
    <source>
        <dbReference type="ARBA" id="ARBA00022670"/>
    </source>
</evidence>
<dbReference type="PRINTS" id="PR00765">
    <property type="entry name" value="CRBOXYPTASEA"/>
</dbReference>
<gene>
    <name evidence="10" type="ORF">ENV79_04070</name>
</gene>
<dbReference type="SUPFAM" id="SSF49464">
    <property type="entry name" value="Carboxypeptidase regulatory domain-like"/>
    <property type="match status" value="1"/>
</dbReference>
<reference evidence="10" key="1">
    <citation type="journal article" date="2020" name="mSystems">
        <title>Genome- and Community-Level Interaction Insights into Carbon Utilization and Element Cycling Functions of Hydrothermarchaeota in Hydrothermal Sediment.</title>
        <authorList>
            <person name="Zhou Z."/>
            <person name="Liu Y."/>
            <person name="Xu W."/>
            <person name="Pan J."/>
            <person name="Luo Z.H."/>
            <person name="Li M."/>
        </authorList>
    </citation>
    <scope>NUCLEOTIDE SEQUENCE [LARGE SCALE GENOMIC DNA]</scope>
    <source>
        <strain evidence="10">SpSt-791</strain>
    </source>
</reference>
<feature type="domain" description="Peptidase M14" evidence="9">
    <location>
        <begin position="89"/>
        <end position="351"/>
    </location>
</feature>
<keyword evidence="3" id="KW-0645">Protease</keyword>
<keyword evidence="5" id="KW-0378">Hydrolase</keyword>